<feature type="region of interest" description="Disordered" evidence="1">
    <location>
        <begin position="278"/>
        <end position="364"/>
    </location>
</feature>
<keyword evidence="5" id="KW-1185">Reference proteome</keyword>
<feature type="region of interest" description="Disordered" evidence="1">
    <location>
        <begin position="586"/>
        <end position="624"/>
    </location>
</feature>
<feature type="compositionally biased region" description="Basic and acidic residues" evidence="1">
    <location>
        <begin position="596"/>
        <end position="608"/>
    </location>
</feature>
<dbReference type="Proteomes" id="UP000192578">
    <property type="component" value="Unassembled WGS sequence"/>
</dbReference>
<name>A0A9X6NCI1_HYPEX</name>
<dbReference type="Pfam" id="PF21038">
    <property type="entry name" value="CEP104_N"/>
    <property type="match status" value="1"/>
</dbReference>
<sequence length="930" mass="101813">MAVFTAYGQGAPSFGFNNQLTPQQRSRPLTFRVVSSSSYSDIYPAENLTLNTGATTGWVSDEFCSFPQDLVVEFPSLVVIESIQLIVNKYLIPTVVDVFLIQNDANPGMGVASTDLQPVAQFRFPDTDAEFWNNEPILKDVRFQPPLVARFVQISCHRLRCRDISVAQLIVRLENYKQSAVRNDDFQTAASTKTIIDELTKIEDQVHELEMKKDEAIQDEDYQLAEDYKYNVFELTIAALKYLRCNRFGHFFEKEQLKELEDSLRKRRLRPAAAQISAKVEEPCPPEGFGTITGSSTASNRSRMCNTSPDRPLRPSAGAFGGNSENLGSFEGRQGPCMETSLQQMRKQGMQPRGPKDGENLKKGAQNQLGGYQYSIDVFGAEIIDLISSPAFPSRVQGLERVNTILDNAVAEGPKSCTVGVLIRATVALLDTMLKEDAIIVQLTAHLILKLLDDIVPAHPESKSSEVPGVLAMALPFALSRLGSTNRRISQILMPFVIELAKLAAVKSLPTVPQVCCDALKSTAQSRYSVGRVRVVQDLLTSLQIGESSGMTLELLVQFSISAMEHLDPEVRPGGEKIIIGCMTGNLRRPSVPPPDEERKAAYQDISKKPTANSAAGGIGGTGETDVELAEARSNIRIVISRNRGAPSPTKTVRSSDTFSKEKTSPASESDNEGSLNALPGGHSPVGGRTVSPASVWTKDSIPPPSLVPPAPLPPTVGAPLGEIIALRKGGKSWKHLQVLAGMLEQEGYFLVGKDGLGKDQSSWPHNVVTACPFCGKPDTAKDLNYHLYQECPMLKKCAACDNKVLIPDMTNHELERCVKRHLVEVCPKCRLAFPKKQLSKHLKANECVDPTQETNATVCPLCHELVERSDDGWVHHLLDKQHGCEKNPRRKKALKWTEQLATKDSTGNLVKITGNSLPLPSSPPAGPQQ</sequence>
<dbReference type="SUPFAM" id="SSF49785">
    <property type="entry name" value="Galactose-binding domain-like"/>
    <property type="match status" value="1"/>
</dbReference>
<dbReference type="PANTHER" id="PTHR13371:SF0">
    <property type="entry name" value="CENTROSOMAL PROTEIN OF 104 KDA"/>
    <property type="match status" value="1"/>
</dbReference>
<feature type="compositionally biased region" description="Pro residues" evidence="1">
    <location>
        <begin position="921"/>
        <end position="930"/>
    </location>
</feature>
<feature type="compositionally biased region" description="Polar residues" evidence="1">
    <location>
        <begin position="292"/>
        <end position="309"/>
    </location>
</feature>
<organism evidence="4 5">
    <name type="scientific">Hypsibius exemplaris</name>
    <name type="common">Freshwater tardigrade</name>
    <dbReference type="NCBI Taxonomy" id="2072580"/>
    <lineage>
        <taxon>Eukaryota</taxon>
        <taxon>Metazoa</taxon>
        <taxon>Ecdysozoa</taxon>
        <taxon>Tardigrada</taxon>
        <taxon>Eutardigrada</taxon>
        <taxon>Parachela</taxon>
        <taxon>Hypsibioidea</taxon>
        <taxon>Hypsibiidae</taxon>
        <taxon>Hypsibius</taxon>
    </lineage>
</organism>
<feature type="domain" description="Centrosomal protein CEP104 N-terminal" evidence="2">
    <location>
        <begin position="57"/>
        <end position="156"/>
    </location>
</feature>
<dbReference type="Gene3D" id="2.60.120.260">
    <property type="entry name" value="Galactose-binding domain-like"/>
    <property type="match status" value="1"/>
</dbReference>
<evidence type="ECO:0000259" key="2">
    <source>
        <dbReference type="Pfam" id="PF21038"/>
    </source>
</evidence>
<accession>A0A9X6NCI1</accession>
<dbReference type="InterPro" id="IPR008979">
    <property type="entry name" value="Galactose-bd-like_sf"/>
</dbReference>
<feature type="region of interest" description="Disordered" evidence="1">
    <location>
        <begin position="906"/>
        <end position="930"/>
    </location>
</feature>
<proteinExistence type="predicted"/>
<feature type="domain" description="Centrosomal protein CEP104 Zn finger" evidence="3">
    <location>
        <begin position="772"/>
        <end position="879"/>
    </location>
</feature>
<dbReference type="AlphaFoldDB" id="A0A9X6NCI1"/>
<dbReference type="InterPro" id="IPR048738">
    <property type="entry name" value="CEP104_Znf"/>
</dbReference>
<reference evidence="5" key="1">
    <citation type="submission" date="2017-01" db="EMBL/GenBank/DDBJ databases">
        <title>Comparative genomics of anhydrobiosis in the tardigrade Hypsibius dujardini.</title>
        <authorList>
            <person name="Yoshida Y."/>
            <person name="Koutsovoulos G."/>
            <person name="Laetsch D."/>
            <person name="Stevens L."/>
            <person name="Kumar S."/>
            <person name="Horikawa D."/>
            <person name="Ishino K."/>
            <person name="Komine S."/>
            <person name="Tomita M."/>
            <person name="Blaxter M."/>
            <person name="Arakawa K."/>
        </authorList>
    </citation>
    <scope>NUCLEOTIDE SEQUENCE [LARGE SCALE GENOMIC DNA]</scope>
    <source>
        <strain evidence="5">Z151</strain>
    </source>
</reference>
<comment type="caution">
    <text evidence="4">The sequence shown here is derived from an EMBL/GenBank/DDBJ whole genome shotgun (WGS) entry which is preliminary data.</text>
</comment>
<dbReference type="Gene3D" id="1.25.10.10">
    <property type="entry name" value="Leucine-rich Repeat Variant"/>
    <property type="match status" value="1"/>
</dbReference>
<dbReference type="Pfam" id="PF21040">
    <property type="entry name" value="CEP104-like_TOG"/>
    <property type="match status" value="1"/>
</dbReference>
<dbReference type="InterPro" id="IPR011989">
    <property type="entry name" value="ARM-like"/>
</dbReference>
<feature type="compositionally biased region" description="Polar residues" evidence="1">
    <location>
        <begin position="665"/>
        <end position="675"/>
    </location>
</feature>
<evidence type="ECO:0000313" key="5">
    <source>
        <dbReference type="Proteomes" id="UP000192578"/>
    </source>
</evidence>
<dbReference type="PANTHER" id="PTHR13371">
    <property type="entry name" value="GLYCINE-, GLUTAMATE-, THIENYLCYCLOHEXYLPIPERIDINE-BINDING PROTEIN"/>
    <property type="match status" value="1"/>
</dbReference>
<evidence type="ECO:0000259" key="3">
    <source>
        <dbReference type="Pfam" id="PF21039"/>
    </source>
</evidence>
<dbReference type="InterPro" id="IPR048739">
    <property type="entry name" value="CEP104_N"/>
</dbReference>
<feature type="region of interest" description="Disordered" evidence="1">
    <location>
        <begin position="640"/>
        <end position="713"/>
    </location>
</feature>
<dbReference type="OrthoDB" id="66599at2759"/>
<protein>
    <submittedName>
        <fullName evidence="4">Centrosomal</fullName>
    </submittedName>
</protein>
<evidence type="ECO:0000256" key="1">
    <source>
        <dbReference type="SAM" id="MobiDB-lite"/>
    </source>
</evidence>
<evidence type="ECO:0000313" key="4">
    <source>
        <dbReference type="EMBL" id="OWA50108.1"/>
    </source>
</evidence>
<gene>
    <name evidence="4" type="ORF">BV898_14634</name>
</gene>
<dbReference type="InterPro" id="IPR052607">
    <property type="entry name" value="CEP104-like"/>
</dbReference>
<dbReference type="GO" id="GO:0005929">
    <property type="term" value="C:cilium"/>
    <property type="evidence" value="ECO:0007669"/>
    <property type="project" value="TreeGrafter"/>
</dbReference>
<feature type="compositionally biased region" description="Polar residues" evidence="1">
    <location>
        <begin position="649"/>
        <end position="658"/>
    </location>
</feature>
<dbReference type="EMBL" id="MTYJ01000182">
    <property type="protein sequence ID" value="OWA50108.1"/>
    <property type="molecule type" value="Genomic_DNA"/>
</dbReference>
<dbReference type="Pfam" id="PF21039">
    <property type="entry name" value="CEP104_ZnF"/>
    <property type="match status" value="1"/>
</dbReference>
<feature type="compositionally biased region" description="Pro residues" evidence="1">
    <location>
        <begin position="702"/>
        <end position="713"/>
    </location>
</feature>